<dbReference type="STRING" id="5454.A0A163AT88"/>
<keyword evidence="6" id="KW-0503">Monooxygenase</keyword>
<dbReference type="PROSITE" id="PS00086">
    <property type="entry name" value="CYTOCHROME_P450"/>
    <property type="match status" value="1"/>
</dbReference>
<comment type="caution">
    <text evidence="7">The sequence shown here is derived from an EMBL/GenBank/DDBJ whole genome shotgun (WGS) entry which is preliminary data.</text>
</comment>
<accession>A0A163AT88</accession>
<evidence type="ECO:0000256" key="5">
    <source>
        <dbReference type="PIRSR" id="PIRSR602403-1"/>
    </source>
</evidence>
<keyword evidence="6" id="KW-0560">Oxidoreductase</keyword>
<dbReference type="CDD" id="cd11040">
    <property type="entry name" value="CYP7_CYP8-like"/>
    <property type="match status" value="1"/>
</dbReference>
<evidence type="ECO:0000313" key="8">
    <source>
        <dbReference type="Proteomes" id="UP000076837"/>
    </source>
</evidence>
<evidence type="ECO:0000256" key="4">
    <source>
        <dbReference type="ARBA" id="ARBA00023004"/>
    </source>
</evidence>
<dbReference type="Proteomes" id="UP000076837">
    <property type="component" value="Unassembled WGS sequence"/>
</dbReference>
<evidence type="ECO:0000256" key="2">
    <source>
        <dbReference type="ARBA" id="ARBA00010617"/>
    </source>
</evidence>
<protein>
    <submittedName>
        <fullName evidence="7">Heme binding</fullName>
    </submittedName>
</protein>
<comment type="cofactor">
    <cofactor evidence="1 5">
        <name>heme</name>
        <dbReference type="ChEBI" id="CHEBI:30413"/>
    </cofactor>
</comment>
<evidence type="ECO:0000256" key="3">
    <source>
        <dbReference type="ARBA" id="ARBA00022723"/>
    </source>
</evidence>
<dbReference type="SUPFAM" id="SSF48264">
    <property type="entry name" value="Cytochrome P450"/>
    <property type="match status" value="1"/>
</dbReference>
<dbReference type="GO" id="GO:0016705">
    <property type="term" value="F:oxidoreductase activity, acting on paired donors, with incorporation or reduction of molecular oxygen"/>
    <property type="evidence" value="ECO:0007669"/>
    <property type="project" value="InterPro"/>
</dbReference>
<dbReference type="InterPro" id="IPR001128">
    <property type="entry name" value="Cyt_P450"/>
</dbReference>
<gene>
    <name evidence="7" type="ORF">ST47_g7471</name>
</gene>
<dbReference type="InterPro" id="IPR002403">
    <property type="entry name" value="Cyt_P450_E_grp-IV"/>
</dbReference>
<evidence type="ECO:0000256" key="1">
    <source>
        <dbReference type="ARBA" id="ARBA00001971"/>
    </source>
</evidence>
<dbReference type="PANTHER" id="PTHR47582:SF1">
    <property type="entry name" value="P450, PUTATIVE (EUROFUNG)-RELATED"/>
    <property type="match status" value="1"/>
</dbReference>
<dbReference type="Pfam" id="PF00067">
    <property type="entry name" value="p450"/>
    <property type="match status" value="1"/>
</dbReference>
<dbReference type="PANTHER" id="PTHR47582">
    <property type="entry name" value="P450, PUTATIVE (EUROFUNG)-RELATED"/>
    <property type="match status" value="1"/>
</dbReference>
<evidence type="ECO:0000256" key="6">
    <source>
        <dbReference type="RuleBase" id="RU000461"/>
    </source>
</evidence>
<organism evidence="7 8">
    <name type="scientific">Didymella rabiei</name>
    <name type="common">Chickpea ascochyta blight fungus</name>
    <name type="synonym">Mycosphaerella rabiei</name>
    <dbReference type="NCBI Taxonomy" id="5454"/>
    <lineage>
        <taxon>Eukaryota</taxon>
        <taxon>Fungi</taxon>
        <taxon>Dikarya</taxon>
        <taxon>Ascomycota</taxon>
        <taxon>Pezizomycotina</taxon>
        <taxon>Dothideomycetes</taxon>
        <taxon>Pleosporomycetidae</taxon>
        <taxon>Pleosporales</taxon>
        <taxon>Pleosporineae</taxon>
        <taxon>Didymellaceae</taxon>
        <taxon>Ascochyta</taxon>
    </lineage>
</organism>
<dbReference type="GO" id="GO:0004497">
    <property type="term" value="F:monooxygenase activity"/>
    <property type="evidence" value="ECO:0007669"/>
    <property type="project" value="UniProtKB-KW"/>
</dbReference>
<dbReference type="InterPro" id="IPR036396">
    <property type="entry name" value="Cyt_P450_sf"/>
</dbReference>
<proteinExistence type="inferred from homology"/>
<dbReference type="Gene3D" id="1.10.630.10">
    <property type="entry name" value="Cytochrome P450"/>
    <property type="match status" value="1"/>
</dbReference>
<dbReference type="GO" id="GO:0005506">
    <property type="term" value="F:iron ion binding"/>
    <property type="evidence" value="ECO:0007669"/>
    <property type="project" value="InterPro"/>
</dbReference>
<feature type="binding site" description="axial binding residue" evidence="5">
    <location>
        <position position="427"/>
    </location>
    <ligand>
        <name>heme</name>
        <dbReference type="ChEBI" id="CHEBI:30413"/>
    </ligand>
    <ligandPart>
        <name>Fe</name>
        <dbReference type="ChEBI" id="CHEBI:18248"/>
    </ligandPart>
</feature>
<keyword evidence="8" id="KW-1185">Reference proteome</keyword>
<reference evidence="7 8" key="1">
    <citation type="journal article" date="2016" name="Sci. Rep.">
        <title>Draft genome sequencing and secretome analysis of fungal phytopathogen Ascochyta rabiei provides insight into the necrotrophic effector repertoire.</title>
        <authorList>
            <person name="Verma S."/>
            <person name="Gazara R.K."/>
            <person name="Nizam S."/>
            <person name="Parween S."/>
            <person name="Chattopadhyay D."/>
            <person name="Verma P.K."/>
        </authorList>
    </citation>
    <scope>NUCLEOTIDE SEQUENCE [LARGE SCALE GENOMIC DNA]</scope>
    <source>
        <strain evidence="7 8">ArDII</strain>
    </source>
</reference>
<dbReference type="PRINTS" id="PR00465">
    <property type="entry name" value="EP450IV"/>
</dbReference>
<dbReference type="AlphaFoldDB" id="A0A163AT88"/>
<dbReference type="GO" id="GO:0020037">
    <property type="term" value="F:heme binding"/>
    <property type="evidence" value="ECO:0007669"/>
    <property type="project" value="InterPro"/>
</dbReference>
<dbReference type="InterPro" id="IPR017972">
    <property type="entry name" value="Cyt_P450_CS"/>
</dbReference>
<name>A0A163AT88_DIDRA</name>
<sequence length="497" mass="55453">MSAILAIGAAIAVIAYTALRFLLHATQSVREPRLVESRLPFLDSVIGIARQRADYLANLGTRFRLPVLTLRMPFQRLYVVHAPNLIQVIQSKANAQTFVPNLLDFGMLFSGLNTESQNILRSAFGLKGNGFTMSVHKYLLSGPSLKTATKAAVDRLTASVPNSFTRNNRGGLQEMIRHELTLALTGAIYGPENPYDDPAIEASWRDFVPGINHLLYSLFPALTARKALRARDRIVCAFKKYFETSGHLQAFPMVAEMHELNKSHGLTTEEAAKMEMATSLAMLSSGAVTSFWLMYHILSDEKVTASIREELESVIGSSTPDLVRAVNLGGVKDSCPTLVAMLNETLRYHSTVINIKQVQHDTTLAGQYLLKKNGIVMIPGRSVHHNKDIWGPSADAFDHHRFLSPDSRRNVSSTSAFRPFGAGTTMCPGRHFSTNVTLSLAVIILLRFDVVPMNGEWRQPTKRRADMWNAMPKPDQDIDVRFAPRGEEKFEWKFLWE</sequence>
<evidence type="ECO:0000313" key="7">
    <source>
        <dbReference type="EMBL" id="KZM21372.1"/>
    </source>
</evidence>
<keyword evidence="5 6" id="KW-0349">Heme</keyword>
<keyword evidence="4 5" id="KW-0408">Iron</keyword>
<dbReference type="EMBL" id="JYNV01000246">
    <property type="protein sequence ID" value="KZM21372.1"/>
    <property type="molecule type" value="Genomic_DNA"/>
</dbReference>
<comment type="similarity">
    <text evidence="2 6">Belongs to the cytochrome P450 family.</text>
</comment>
<keyword evidence="3 5" id="KW-0479">Metal-binding</keyword>
<dbReference type="OrthoDB" id="3366823at2759"/>
<dbReference type="InterPro" id="IPR053007">
    <property type="entry name" value="CYP450_monoxygenase_sec-met"/>
</dbReference>